<proteinExistence type="predicted"/>
<dbReference type="EMBL" id="LVLJ01000736">
    <property type="protein sequence ID" value="OAE32769.1"/>
    <property type="molecule type" value="Genomic_DNA"/>
</dbReference>
<gene>
    <name evidence="1" type="ORF">AXG93_3556s1190</name>
</gene>
<keyword evidence="2" id="KW-1185">Reference proteome</keyword>
<dbReference type="Proteomes" id="UP000077202">
    <property type="component" value="Unassembled WGS sequence"/>
</dbReference>
<protein>
    <submittedName>
        <fullName evidence="1">Uncharacterized protein</fullName>
    </submittedName>
</protein>
<accession>A0A176WI84</accession>
<name>A0A176WI84_MARPO</name>
<dbReference type="AlphaFoldDB" id="A0A176WI84"/>
<sequence length="253" mass="28504">MMLDVQKRNLKHEEALRPERGWAEQSRVERIKIRTEKGSRCSQSPLRAAEVDLQSPKRVRKARLGRSPTQQVAEMWKSRSNRRRIPVNRRRVSATGFRQAGRPIFPSGLRLSTRLIHPASRPTGYRRHHRTSELPAALPVTSRCRYRLAPVTDADPIRRTTVVDWPAGLACAVAAIDSRVFGAVMTDCGTNVSDELRAEHVRCPMSDVRHLSQHSYEMLGIGDVRMGGAALWGLENFKGQVGPSRRLGCLENT</sequence>
<reference evidence="1" key="1">
    <citation type="submission" date="2016-03" db="EMBL/GenBank/DDBJ databases">
        <title>Mechanisms controlling the formation of the plant cell surface in tip-growing cells are functionally conserved among land plants.</title>
        <authorList>
            <person name="Honkanen S."/>
            <person name="Jones V.A."/>
            <person name="Morieri G."/>
            <person name="Champion C."/>
            <person name="Hetherington A.J."/>
            <person name="Kelly S."/>
            <person name="Saint-Marcoux D."/>
            <person name="Proust H."/>
            <person name="Prescott H."/>
            <person name="Dolan L."/>
        </authorList>
    </citation>
    <scope>NUCLEOTIDE SEQUENCE [LARGE SCALE GENOMIC DNA]</scope>
    <source>
        <tissue evidence="1">Whole gametophyte</tissue>
    </source>
</reference>
<organism evidence="1 2">
    <name type="scientific">Marchantia polymorpha subsp. ruderalis</name>
    <dbReference type="NCBI Taxonomy" id="1480154"/>
    <lineage>
        <taxon>Eukaryota</taxon>
        <taxon>Viridiplantae</taxon>
        <taxon>Streptophyta</taxon>
        <taxon>Embryophyta</taxon>
        <taxon>Marchantiophyta</taxon>
        <taxon>Marchantiopsida</taxon>
        <taxon>Marchantiidae</taxon>
        <taxon>Marchantiales</taxon>
        <taxon>Marchantiaceae</taxon>
        <taxon>Marchantia</taxon>
    </lineage>
</organism>
<evidence type="ECO:0000313" key="2">
    <source>
        <dbReference type="Proteomes" id="UP000077202"/>
    </source>
</evidence>
<comment type="caution">
    <text evidence="1">The sequence shown here is derived from an EMBL/GenBank/DDBJ whole genome shotgun (WGS) entry which is preliminary data.</text>
</comment>
<evidence type="ECO:0000313" key="1">
    <source>
        <dbReference type="EMBL" id="OAE32769.1"/>
    </source>
</evidence>